<dbReference type="InterPro" id="IPR003593">
    <property type="entry name" value="AAA+_ATPase"/>
</dbReference>
<evidence type="ECO:0000259" key="4">
    <source>
        <dbReference type="PROSITE" id="PS50893"/>
    </source>
</evidence>
<dbReference type="AlphaFoldDB" id="A0A917PDM2"/>
<dbReference type="Gene3D" id="3.40.50.300">
    <property type="entry name" value="P-loop containing nucleotide triphosphate hydrolases"/>
    <property type="match status" value="1"/>
</dbReference>
<sequence>MTVLARDQEVLELDAWEARPGEVWHVQGPNGAGKTTLLRALSGDTSVRGDLRVCGAVPGTLAARQACLLVPTDADLLTDLTAHEYLHFMTAAWGRAPHAALDLAGRLGVTAFLPRFPEELSRGTRQKVALAAALGLALPLTLLDEPYATLDAASREVLTLAVRERASSGGTVIVTTHGDELRDLHPSVLTLTPPPA</sequence>
<name>A0A917PDM2_9DEIO</name>
<dbReference type="PANTHER" id="PTHR42939:SF1">
    <property type="entry name" value="ABC TRANSPORTER ATP-BINDING PROTEIN ALBC-RELATED"/>
    <property type="match status" value="1"/>
</dbReference>
<keyword evidence="6" id="KW-1185">Reference proteome</keyword>
<protein>
    <submittedName>
        <fullName evidence="5">Multidrug ABC transporter ATP-binding protein</fullName>
    </submittedName>
</protein>
<dbReference type="GO" id="GO:0016887">
    <property type="term" value="F:ATP hydrolysis activity"/>
    <property type="evidence" value="ECO:0007669"/>
    <property type="project" value="InterPro"/>
</dbReference>
<dbReference type="InterPro" id="IPR051782">
    <property type="entry name" value="ABC_Transporter_VariousFunc"/>
</dbReference>
<keyword evidence="3 5" id="KW-0067">ATP-binding</keyword>
<dbReference type="Proteomes" id="UP000635726">
    <property type="component" value="Unassembled WGS sequence"/>
</dbReference>
<dbReference type="PANTHER" id="PTHR42939">
    <property type="entry name" value="ABC TRANSPORTER ATP-BINDING PROTEIN ALBC-RELATED"/>
    <property type="match status" value="1"/>
</dbReference>
<dbReference type="InterPro" id="IPR027417">
    <property type="entry name" value="P-loop_NTPase"/>
</dbReference>
<dbReference type="RefSeq" id="WP_188961858.1">
    <property type="nucleotide sequence ID" value="NZ_BMOE01000004.1"/>
</dbReference>
<comment type="caution">
    <text evidence="5">The sequence shown here is derived from an EMBL/GenBank/DDBJ whole genome shotgun (WGS) entry which is preliminary data.</text>
</comment>
<keyword evidence="1" id="KW-0813">Transport</keyword>
<dbReference type="EMBL" id="BMOE01000004">
    <property type="protein sequence ID" value="GGJ71740.1"/>
    <property type="molecule type" value="Genomic_DNA"/>
</dbReference>
<dbReference type="SUPFAM" id="SSF52540">
    <property type="entry name" value="P-loop containing nucleoside triphosphate hydrolases"/>
    <property type="match status" value="1"/>
</dbReference>
<accession>A0A917PDM2</accession>
<dbReference type="SMART" id="SM00382">
    <property type="entry name" value="AAA"/>
    <property type="match status" value="1"/>
</dbReference>
<gene>
    <name evidence="5" type="ORF">GCM10008939_15140</name>
</gene>
<dbReference type="Pfam" id="PF00005">
    <property type="entry name" value="ABC_tran"/>
    <property type="match status" value="1"/>
</dbReference>
<evidence type="ECO:0000256" key="2">
    <source>
        <dbReference type="ARBA" id="ARBA00022741"/>
    </source>
</evidence>
<reference evidence="5" key="2">
    <citation type="submission" date="2020-09" db="EMBL/GenBank/DDBJ databases">
        <authorList>
            <person name="Sun Q."/>
            <person name="Ohkuma M."/>
        </authorList>
    </citation>
    <scope>NUCLEOTIDE SEQUENCE</scope>
    <source>
        <strain evidence="5">JCM 14371</strain>
    </source>
</reference>
<evidence type="ECO:0000313" key="5">
    <source>
        <dbReference type="EMBL" id="GGJ71740.1"/>
    </source>
</evidence>
<proteinExistence type="predicted"/>
<feature type="domain" description="ABC transporter" evidence="4">
    <location>
        <begin position="1"/>
        <end position="194"/>
    </location>
</feature>
<organism evidence="5 6">
    <name type="scientific">Deinococcus aquiradiocola</name>
    <dbReference type="NCBI Taxonomy" id="393059"/>
    <lineage>
        <taxon>Bacteria</taxon>
        <taxon>Thermotogati</taxon>
        <taxon>Deinococcota</taxon>
        <taxon>Deinococci</taxon>
        <taxon>Deinococcales</taxon>
        <taxon>Deinococcaceae</taxon>
        <taxon>Deinococcus</taxon>
    </lineage>
</organism>
<evidence type="ECO:0000256" key="3">
    <source>
        <dbReference type="ARBA" id="ARBA00022840"/>
    </source>
</evidence>
<keyword evidence="2" id="KW-0547">Nucleotide-binding</keyword>
<dbReference type="InterPro" id="IPR003439">
    <property type="entry name" value="ABC_transporter-like_ATP-bd"/>
</dbReference>
<dbReference type="PROSITE" id="PS50893">
    <property type="entry name" value="ABC_TRANSPORTER_2"/>
    <property type="match status" value="1"/>
</dbReference>
<evidence type="ECO:0000313" key="6">
    <source>
        <dbReference type="Proteomes" id="UP000635726"/>
    </source>
</evidence>
<dbReference type="GO" id="GO:0005524">
    <property type="term" value="F:ATP binding"/>
    <property type="evidence" value="ECO:0007669"/>
    <property type="project" value="UniProtKB-KW"/>
</dbReference>
<evidence type="ECO:0000256" key="1">
    <source>
        <dbReference type="ARBA" id="ARBA00022448"/>
    </source>
</evidence>
<reference evidence="5" key="1">
    <citation type="journal article" date="2014" name="Int. J. Syst. Evol. Microbiol.">
        <title>Complete genome sequence of Corynebacterium casei LMG S-19264T (=DSM 44701T), isolated from a smear-ripened cheese.</title>
        <authorList>
            <consortium name="US DOE Joint Genome Institute (JGI-PGF)"/>
            <person name="Walter F."/>
            <person name="Albersmeier A."/>
            <person name="Kalinowski J."/>
            <person name="Ruckert C."/>
        </authorList>
    </citation>
    <scope>NUCLEOTIDE SEQUENCE</scope>
    <source>
        <strain evidence="5">JCM 14371</strain>
    </source>
</reference>